<feature type="compositionally biased region" description="Polar residues" evidence="1">
    <location>
        <begin position="91"/>
        <end position="101"/>
    </location>
</feature>
<name>A0A8X6TAJ3_NEPPI</name>
<gene>
    <name evidence="2" type="ORF">NPIL_178751</name>
</gene>
<dbReference type="OrthoDB" id="10432857at2759"/>
<dbReference type="EMBL" id="BMAW01054012">
    <property type="protein sequence ID" value="GFS93993.1"/>
    <property type="molecule type" value="Genomic_DNA"/>
</dbReference>
<proteinExistence type="predicted"/>
<accession>A0A8X6TAJ3</accession>
<comment type="caution">
    <text evidence="2">The sequence shown here is derived from an EMBL/GenBank/DDBJ whole genome shotgun (WGS) entry which is preliminary data.</text>
</comment>
<feature type="compositionally biased region" description="Basic and acidic residues" evidence="1">
    <location>
        <begin position="72"/>
        <end position="90"/>
    </location>
</feature>
<protein>
    <submittedName>
        <fullName evidence="2">Uncharacterized protein</fullName>
    </submittedName>
</protein>
<sequence>MMWIYVAFLKENHGNRGKLKVVFFLVFPIGDKLFNFPIGDIFHVLDPSNPSNREPHERYAVIVEGVRSKDERDYTGLKNKRDTQASENVRKTNPSALQSLTFPHPRI</sequence>
<dbReference type="Proteomes" id="UP000887013">
    <property type="component" value="Unassembled WGS sequence"/>
</dbReference>
<keyword evidence="3" id="KW-1185">Reference proteome</keyword>
<organism evidence="2 3">
    <name type="scientific">Nephila pilipes</name>
    <name type="common">Giant wood spider</name>
    <name type="synonym">Nephila maculata</name>
    <dbReference type="NCBI Taxonomy" id="299642"/>
    <lineage>
        <taxon>Eukaryota</taxon>
        <taxon>Metazoa</taxon>
        <taxon>Ecdysozoa</taxon>
        <taxon>Arthropoda</taxon>
        <taxon>Chelicerata</taxon>
        <taxon>Arachnida</taxon>
        <taxon>Araneae</taxon>
        <taxon>Araneomorphae</taxon>
        <taxon>Entelegynae</taxon>
        <taxon>Araneoidea</taxon>
        <taxon>Nephilidae</taxon>
        <taxon>Nephila</taxon>
    </lineage>
</organism>
<evidence type="ECO:0000313" key="2">
    <source>
        <dbReference type="EMBL" id="GFS93993.1"/>
    </source>
</evidence>
<reference evidence="2" key="1">
    <citation type="submission" date="2020-08" db="EMBL/GenBank/DDBJ databases">
        <title>Multicomponent nature underlies the extraordinary mechanical properties of spider dragline silk.</title>
        <authorList>
            <person name="Kono N."/>
            <person name="Nakamura H."/>
            <person name="Mori M."/>
            <person name="Yoshida Y."/>
            <person name="Ohtoshi R."/>
            <person name="Malay A.D."/>
            <person name="Moran D.A.P."/>
            <person name="Tomita M."/>
            <person name="Numata K."/>
            <person name="Arakawa K."/>
        </authorList>
    </citation>
    <scope>NUCLEOTIDE SEQUENCE</scope>
</reference>
<evidence type="ECO:0000256" key="1">
    <source>
        <dbReference type="SAM" id="MobiDB-lite"/>
    </source>
</evidence>
<dbReference type="AlphaFoldDB" id="A0A8X6TAJ3"/>
<feature type="region of interest" description="Disordered" evidence="1">
    <location>
        <begin position="72"/>
        <end position="107"/>
    </location>
</feature>
<evidence type="ECO:0000313" key="3">
    <source>
        <dbReference type="Proteomes" id="UP000887013"/>
    </source>
</evidence>